<dbReference type="GO" id="GO:0004519">
    <property type="term" value="F:endonuclease activity"/>
    <property type="evidence" value="ECO:0007669"/>
    <property type="project" value="UniProtKB-KW"/>
</dbReference>
<dbReference type="GO" id="GO:0003676">
    <property type="term" value="F:nucleic acid binding"/>
    <property type="evidence" value="ECO:0007669"/>
    <property type="project" value="InterPro"/>
</dbReference>
<gene>
    <name evidence="9" type="ORF">PACLA_8A030913</name>
</gene>
<keyword evidence="5" id="KW-0255">Endonuclease</keyword>
<dbReference type="PANTHER" id="PTHR37984">
    <property type="entry name" value="PROTEIN CBG26694"/>
    <property type="match status" value="1"/>
</dbReference>
<dbReference type="OrthoDB" id="5989205at2759"/>
<dbReference type="SUPFAM" id="SSF53098">
    <property type="entry name" value="Ribonuclease H-like"/>
    <property type="match status" value="1"/>
</dbReference>
<dbReference type="FunFam" id="1.10.340.70:FF:000003">
    <property type="entry name" value="Protein CBG25708"/>
    <property type="match status" value="1"/>
</dbReference>
<evidence type="ECO:0000256" key="6">
    <source>
        <dbReference type="ARBA" id="ARBA00022801"/>
    </source>
</evidence>
<dbReference type="PROSITE" id="PS50158">
    <property type="entry name" value="ZF_CCHC"/>
    <property type="match status" value="1"/>
</dbReference>
<dbReference type="Gene3D" id="1.10.340.70">
    <property type="match status" value="1"/>
</dbReference>
<dbReference type="GO" id="GO:0008270">
    <property type="term" value="F:zinc ion binding"/>
    <property type="evidence" value="ECO:0007669"/>
    <property type="project" value="InterPro"/>
</dbReference>
<dbReference type="FunFam" id="3.30.420.10:FF:000063">
    <property type="entry name" value="Retrovirus-related Pol polyprotein from transposon 297-like Protein"/>
    <property type="match status" value="1"/>
</dbReference>
<dbReference type="PROSITE" id="PS50994">
    <property type="entry name" value="INTEGRASE"/>
    <property type="match status" value="1"/>
</dbReference>
<reference evidence="9" key="1">
    <citation type="submission" date="2020-04" db="EMBL/GenBank/DDBJ databases">
        <authorList>
            <person name="Alioto T."/>
            <person name="Alioto T."/>
            <person name="Gomez Garrido J."/>
        </authorList>
    </citation>
    <scope>NUCLEOTIDE SEQUENCE</scope>
    <source>
        <strain evidence="9">A484AB</strain>
    </source>
</reference>
<dbReference type="AlphaFoldDB" id="A0A6S7HNG3"/>
<dbReference type="Gene3D" id="3.30.420.10">
    <property type="entry name" value="Ribonuclease H-like superfamily/Ribonuclease H"/>
    <property type="match status" value="1"/>
</dbReference>
<keyword evidence="7" id="KW-0695">RNA-directed DNA polymerase</keyword>
<dbReference type="Pfam" id="PF17921">
    <property type="entry name" value="Integrase_H2C2"/>
    <property type="match status" value="1"/>
</dbReference>
<evidence type="ECO:0000256" key="8">
    <source>
        <dbReference type="SAM" id="MobiDB-lite"/>
    </source>
</evidence>
<keyword evidence="4" id="KW-0540">Nuclease</keyword>
<proteinExistence type="predicted"/>
<dbReference type="FunFam" id="3.30.70.270:FF:000026">
    <property type="entry name" value="Transposon Ty3-G Gag-Pol polyprotein"/>
    <property type="match status" value="1"/>
</dbReference>
<evidence type="ECO:0000256" key="7">
    <source>
        <dbReference type="ARBA" id="ARBA00022918"/>
    </source>
</evidence>
<keyword evidence="3" id="KW-0548">Nucleotidyltransferase</keyword>
<evidence type="ECO:0000313" key="10">
    <source>
        <dbReference type="Proteomes" id="UP001152795"/>
    </source>
</evidence>
<protein>
    <recommendedName>
        <fullName evidence="1">RNA-directed DNA polymerase</fullName>
        <ecNumber evidence="1">2.7.7.49</ecNumber>
    </recommendedName>
</protein>
<dbReference type="Proteomes" id="UP001152795">
    <property type="component" value="Unassembled WGS sequence"/>
</dbReference>
<dbReference type="SUPFAM" id="SSF50630">
    <property type="entry name" value="Acid proteases"/>
    <property type="match status" value="1"/>
</dbReference>
<dbReference type="SUPFAM" id="SSF56672">
    <property type="entry name" value="DNA/RNA polymerases"/>
    <property type="match status" value="1"/>
</dbReference>
<keyword evidence="2" id="KW-0808">Transferase</keyword>
<sequence length="1162" mass="132668">MLHFAGPEVDEIFDTLEDPEGEADTDYEAAVGKLTKYFAPQTNIAYEVYNFRQARQNQGESLDSYHVRLRQLAKTCDFTDIDKEMKEHIILSCTSNTLRRRALQDEYSLDKLLKVGRSLEISESQARHLEGRDQAINSVRGRNRSYQMRRNYSSREDKPPTHFSKKNIHTSKQSKEPHQTCRNCGGHFPHKQVCPAKDKDCRACGKRGHFARVCRTNPPKSKPVNAVAQSLDKNRPNDDEADEYEYVYTVNKSPNGPPICLIEIEGQRLNIMIDTGASVNLIDETTYRKINRHGERRLEKAERHIYSYGSSVPLPVLGTFIATIKTPDMSTVAKLHVVKGSFGNLLSFVTAKKLNLFQVSVNAVDVPYPECLRQDYKCLFGGIGKVKGRLIKLHIDPQVKPKQQPHRRIPFHVRKDVEKELERLEKLDIIEKVDGPTPWVSPIVVVPKDSGEVRICVDMREANQAVKREKHLMPTVDDLITDLNGATVFSKLDLSSGYHQFELSPESRNITTFSTHVGLRRYNRLLFGINAAAEIFQNAIEEILAGLPGCKNISDDIIVFGRGQKEHDTNLRGVLERLKQYNIRLKEEKCSFSQSTIMFYGHIFSAEGIKPDPKKIDAIKAMNPPECSSEVKSLLGMAQYVSRFIPDYAKITAPLRSLTKQGVDWKWTEEEQTALDNLKEALAGDKVMTYFDPRKKTEIVVDASPVGLGGLLMQEGNVVSYASRTLSEVEARYSQTEREMLAVVWAAEHFHLYVYGSKFHIITDHKPLLGIFKSSKSTSTRIDRWKLRLMPYDCQLFYRPGRNEENLADFISRHPNASEVQEQNVAEAYTNYVCINAVPKAMTIDDVEVETQKDPTMQAVIKAIETDNWSTPEVQEYTKIKQELTVHKGTILRGNRLVIPPTLRNKAVDLAHIGHQGVVKTKRLLREKVWFPGIDKLTEEKIRNCHPCQVSTPESSKRSEPLKMTPLPSGLWKEVCIDFAGPYPSGEYIMVVIDEYSRFPEVEILTSTSARAVIPKLDAIFSRQGIPDVLKSDNGPPFTSLEFKKFAEHLGFQHRRITPYWPKANGEAERFMRTLGKSIRTATVEARNWKQDLYKFLRQYRATPHSTTNISPCEALNQRKLKTTLPEPDLPRVIYDDIQRKMERRDAEQKSKEVELRMFDDR</sequence>
<dbReference type="InterPro" id="IPR041588">
    <property type="entry name" value="Integrase_H2C2"/>
</dbReference>
<dbReference type="GO" id="GO:0004190">
    <property type="term" value="F:aspartic-type endopeptidase activity"/>
    <property type="evidence" value="ECO:0007669"/>
    <property type="project" value="InterPro"/>
</dbReference>
<dbReference type="InterPro" id="IPR001878">
    <property type="entry name" value="Znf_CCHC"/>
</dbReference>
<evidence type="ECO:0000256" key="4">
    <source>
        <dbReference type="ARBA" id="ARBA00022722"/>
    </source>
</evidence>
<dbReference type="CDD" id="cd09274">
    <property type="entry name" value="RNase_HI_RT_Ty3"/>
    <property type="match status" value="1"/>
</dbReference>
<dbReference type="EMBL" id="CACRXK020005355">
    <property type="protein sequence ID" value="CAB4005919.1"/>
    <property type="molecule type" value="Genomic_DNA"/>
</dbReference>
<dbReference type="EC" id="2.7.7.49" evidence="1"/>
<dbReference type="InterPro" id="IPR041373">
    <property type="entry name" value="RT_RNaseH"/>
</dbReference>
<evidence type="ECO:0000256" key="3">
    <source>
        <dbReference type="ARBA" id="ARBA00022695"/>
    </source>
</evidence>
<dbReference type="PROSITE" id="PS50878">
    <property type="entry name" value="RT_POL"/>
    <property type="match status" value="1"/>
</dbReference>
<dbReference type="Gene3D" id="2.40.70.10">
    <property type="entry name" value="Acid Proteases"/>
    <property type="match status" value="1"/>
</dbReference>
<dbReference type="FunFam" id="3.10.10.10:FF:000003">
    <property type="entry name" value="Retrovirus-related Pol polyprotein from transposon 297-like Protein"/>
    <property type="match status" value="1"/>
</dbReference>
<evidence type="ECO:0000256" key="1">
    <source>
        <dbReference type="ARBA" id="ARBA00012493"/>
    </source>
</evidence>
<evidence type="ECO:0000256" key="2">
    <source>
        <dbReference type="ARBA" id="ARBA00022679"/>
    </source>
</evidence>
<dbReference type="Gene3D" id="3.30.70.270">
    <property type="match status" value="2"/>
</dbReference>
<keyword evidence="6" id="KW-0378">Hydrolase</keyword>
<dbReference type="PROSITE" id="PS00141">
    <property type="entry name" value="ASP_PROTEASE"/>
    <property type="match status" value="1"/>
</dbReference>
<dbReference type="InterPro" id="IPR000477">
    <property type="entry name" value="RT_dom"/>
</dbReference>
<dbReference type="GO" id="GO:0003964">
    <property type="term" value="F:RNA-directed DNA polymerase activity"/>
    <property type="evidence" value="ECO:0007669"/>
    <property type="project" value="UniProtKB-KW"/>
</dbReference>
<accession>A0A6S7HNG3</accession>
<dbReference type="Pfam" id="PF00665">
    <property type="entry name" value="rve"/>
    <property type="match status" value="1"/>
</dbReference>
<organism evidence="9 10">
    <name type="scientific">Paramuricea clavata</name>
    <name type="common">Red gorgonian</name>
    <name type="synonym">Violescent sea-whip</name>
    <dbReference type="NCBI Taxonomy" id="317549"/>
    <lineage>
        <taxon>Eukaryota</taxon>
        <taxon>Metazoa</taxon>
        <taxon>Cnidaria</taxon>
        <taxon>Anthozoa</taxon>
        <taxon>Octocorallia</taxon>
        <taxon>Malacalcyonacea</taxon>
        <taxon>Plexauridae</taxon>
        <taxon>Paramuricea</taxon>
    </lineage>
</organism>
<feature type="region of interest" description="Disordered" evidence="8">
    <location>
        <begin position="142"/>
        <end position="178"/>
    </location>
</feature>
<dbReference type="Pfam" id="PF00078">
    <property type="entry name" value="RVT_1"/>
    <property type="match status" value="1"/>
</dbReference>
<name>A0A6S7HNG3_PARCT</name>
<dbReference type="GO" id="GO:0015074">
    <property type="term" value="P:DNA integration"/>
    <property type="evidence" value="ECO:0007669"/>
    <property type="project" value="InterPro"/>
</dbReference>
<dbReference type="InterPro" id="IPR021109">
    <property type="entry name" value="Peptidase_aspartic_dom_sf"/>
</dbReference>
<dbReference type="InterPro" id="IPR050951">
    <property type="entry name" value="Retrovirus_Pol_polyprotein"/>
</dbReference>
<dbReference type="SMART" id="SM00343">
    <property type="entry name" value="ZnF_C2HC"/>
    <property type="match status" value="1"/>
</dbReference>
<dbReference type="CDD" id="cd01647">
    <property type="entry name" value="RT_LTR"/>
    <property type="match status" value="1"/>
</dbReference>
<dbReference type="GO" id="GO:0006508">
    <property type="term" value="P:proteolysis"/>
    <property type="evidence" value="ECO:0007669"/>
    <property type="project" value="InterPro"/>
</dbReference>
<dbReference type="InterPro" id="IPR001584">
    <property type="entry name" value="Integrase_cat-core"/>
</dbReference>
<dbReference type="Pfam" id="PF17917">
    <property type="entry name" value="RT_RNaseH"/>
    <property type="match status" value="1"/>
</dbReference>
<evidence type="ECO:0000313" key="9">
    <source>
        <dbReference type="EMBL" id="CAB4005919.1"/>
    </source>
</evidence>
<evidence type="ECO:0000256" key="5">
    <source>
        <dbReference type="ARBA" id="ARBA00022759"/>
    </source>
</evidence>
<dbReference type="InterPro" id="IPR012337">
    <property type="entry name" value="RNaseH-like_sf"/>
</dbReference>
<dbReference type="PANTHER" id="PTHR37984:SF11">
    <property type="entry name" value="INTEGRASE CATALYTIC DOMAIN-CONTAINING PROTEIN"/>
    <property type="match status" value="1"/>
</dbReference>
<dbReference type="InterPro" id="IPR036397">
    <property type="entry name" value="RNaseH_sf"/>
</dbReference>
<dbReference type="InterPro" id="IPR001969">
    <property type="entry name" value="Aspartic_peptidase_AS"/>
</dbReference>
<comment type="caution">
    <text evidence="9">The sequence shown here is derived from an EMBL/GenBank/DDBJ whole genome shotgun (WGS) entry which is preliminary data.</text>
</comment>
<feature type="region of interest" description="Disordered" evidence="8">
    <location>
        <begin position="1143"/>
        <end position="1162"/>
    </location>
</feature>
<keyword evidence="10" id="KW-1185">Reference proteome</keyword>
<dbReference type="InterPro" id="IPR043128">
    <property type="entry name" value="Rev_trsase/Diguanyl_cyclase"/>
</dbReference>
<dbReference type="Gene3D" id="3.10.10.10">
    <property type="entry name" value="HIV Type 1 Reverse Transcriptase, subunit A, domain 1"/>
    <property type="match status" value="1"/>
</dbReference>
<dbReference type="InterPro" id="IPR043502">
    <property type="entry name" value="DNA/RNA_pol_sf"/>
</dbReference>